<keyword evidence="2" id="KW-0472">Membrane</keyword>
<feature type="coiled-coil region" evidence="1">
    <location>
        <begin position="69"/>
        <end position="100"/>
    </location>
</feature>
<name>A0A9W6KES8_9ACTN</name>
<evidence type="ECO:0000313" key="3">
    <source>
        <dbReference type="EMBL" id="GLK98729.1"/>
    </source>
</evidence>
<evidence type="ECO:0000256" key="1">
    <source>
        <dbReference type="SAM" id="Coils"/>
    </source>
</evidence>
<keyword evidence="2" id="KW-0812">Transmembrane</keyword>
<dbReference type="AlphaFoldDB" id="A0A9W6KES8"/>
<gene>
    <name evidence="3" type="ORF">GCM10017581_004700</name>
</gene>
<accession>A0A9W6KES8</accession>
<reference evidence="3" key="2">
    <citation type="submission" date="2023-01" db="EMBL/GenBank/DDBJ databases">
        <authorList>
            <person name="Sun Q."/>
            <person name="Evtushenko L."/>
        </authorList>
    </citation>
    <scope>NUCLEOTIDE SEQUENCE</scope>
    <source>
        <strain evidence="3">VKM Ac-1321</strain>
    </source>
</reference>
<dbReference type="Proteomes" id="UP001143480">
    <property type="component" value="Unassembled WGS sequence"/>
</dbReference>
<organism evidence="3 4">
    <name type="scientific">Dactylosporangium matsuzakiense</name>
    <dbReference type="NCBI Taxonomy" id="53360"/>
    <lineage>
        <taxon>Bacteria</taxon>
        <taxon>Bacillati</taxon>
        <taxon>Actinomycetota</taxon>
        <taxon>Actinomycetes</taxon>
        <taxon>Micromonosporales</taxon>
        <taxon>Micromonosporaceae</taxon>
        <taxon>Dactylosporangium</taxon>
    </lineage>
</organism>
<evidence type="ECO:0000313" key="4">
    <source>
        <dbReference type="Proteomes" id="UP001143480"/>
    </source>
</evidence>
<reference evidence="3" key="1">
    <citation type="journal article" date="2014" name="Int. J. Syst. Evol. Microbiol.">
        <title>Complete genome sequence of Corynebacterium casei LMG S-19264T (=DSM 44701T), isolated from a smear-ripened cheese.</title>
        <authorList>
            <consortium name="US DOE Joint Genome Institute (JGI-PGF)"/>
            <person name="Walter F."/>
            <person name="Albersmeier A."/>
            <person name="Kalinowski J."/>
            <person name="Ruckert C."/>
        </authorList>
    </citation>
    <scope>NUCLEOTIDE SEQUENCE</scope>
    <source>
        <strain evidence="3">VKM Ac-1321</strain>
    </source>
</reference>
<sequence length="101" mass="11212">MWQRYAWFGAAALLLLGALAVPLGFAVIMIIAAVVLAFVGVRRIFADRMEANGRNVSISAARERADKTVEQERKSLVELCRRLDEARRQALEDLAALRTAL</sequence>
<keyword evidence="4" id="KW-1185">Reference proteome</keyword>
<evidence type="ECO:0000256" key="2">
    <source>
        <dbReference type="SAM" id="Phobius"/>
    </source>
</evidence>
<protein>
    <submittedName>
        <fullName evidence="3">Uncharacterized protein</fullName>
    </submittedName>
</protein>
<comment type="caution">
    <text evidence="3">The sequence shown here is derived from an EMBL/GenBank/DDBJ whole genome shotgun (WGS) entry which is preliminary data.</text>
</comment>
<proteinExistence type="predicted"/>
<keyword evidence="1" id="KW-0175">Coiled coil</keyword>
<feature type="transmembrane region" description="Helical" evidence="2">
    <location>
        <begin position="6"/>
        <end position="39"/>
    </location>
</feature>
<dbReference type="EMBL" id="BSFP01000002">
    <property type="protein sequence ID" value="GLK98729.1"/>
    <property type="molecule type" value="Genomic_DNA"/>
</dbReference>
<keyword evidence="2" id="KW-1133">Transmembrane helix</keyword>